<protein>
    <recommendedName>
        <fullName evidence="2">Archaeal Type IV pilin N-terminal domain-containing protein</fullName>
    </recommendedName>
</protein>
<feature type="transmembrane region" description="Helical" evidence="1">
    <location>
        <begin position="12"/>
        <end position="37"/>
    </location>
</feature>
<proteinExistence type="predicted"/>
<dbReference type="eggNOG" id="arCOG02421">
    <property type="taxonomic scope" value="Archaea"/>
</dbReference>
<organism evidence="3 4">
    <name type="scientific">Methanoregula boonei (strain DSM 21154 / JCM 14090 / 6A8)</name>
    <dbReference type="NCBI Taxonomy" id="456442"/>
    <lineage>
        <taxon>Archaea</taxon>
        <taxon>Methanobacteriati</taxon>
        <taxon>Methanobacteriota</taxon>
        <taxon>Stenosarchaea group</taxon>
        <taxon>Methanomicrobia</taxon>
        <taxon>Methanomicrobiales</taxon>
        <taxon>Methanoregulaceae</taxon>
        <taxon>Methanoregula</taxon>
    </lineage>
</organism>
<accession>A7I6Y8</accession>
<evidence type="ECO:0000313" key="3">
    <source>
        <dbReference type="EMBL" id="ABS55499.1"/>
    </source>
</evidence>
<gene>
    <name evidence="3" type="ordered locus">Mboo_0981</name>
</gene>
<dbReference type="Proteomes" id="UP000002408">
    <property type="component" value="Chromosome"/>
</dbReference>
<dbReference type="EMBL" id="CP000780">
    <property type="protein sequence ID" value="ABS55499.1"/>
    <property type="molecule type" value="Genomic_DNA"/>
</dbReference>
<sequence length="223" mass="23312" precursor="true">MIQQKDAAVSPVVGVMLMLVVTIIIAAVVSAFAGGLAGDQHKTPQVNLAVTSVIQSIEGTIDPATYALTYPSGYYAANGLKFENNGGDTFSLNDIAIQLQSEDTTYTIQPTDAPNTTATATYPGSILTPGITNGGYFQKIGNTSLSDTTIAPGDAFMLYADGNAQAVTYTWSGGSSSYSPEITWEPAGAVHGFGVYLGTKLQYKVIDKASSRVISSGELFLTQ</sequence>
<name>A7I6Y8_METB6</name>
<keyword evidence="4" id="KW-1185">Reference proteome</keyword>
<dbReference type="RefSeq" id="WP_012106526.1">
    <property type="nucleotide sequence ID" value="NC_009712.1"/>
</dbReference>
<keyword evidence="1" id="KW-0812">Transmembrane</keyword>
<dbReference type="OrthoDB" id="118020at2157"/>
<dbReference type="Pfam" id="PF07790">
    <property type="entry name" value="Pilin_N"/>
    <property type="match status" value="1"/>
</dbReference>
<dbReference type="AlphaFoldDB" id="A7I6Y8"/>
<keyword evidence="1" id="KW-1133">Transmembrane helix</keyword>
<feature type="domain" description="Archaeal Type IV pilin N-terminal" evidence="2">
    <location>
        <begin position="8"/>
        <end position="103"/>
    </location>
</feature>
<dbReference type="HOGENOM" id="CLU_1363647_0_0_2"/>
<evidence type="ECO:0000256" key="1">
    <source>
        <dbReference type="SAM" id="Phobius"/>
    </source>
</evidence>
<dbReference type="GeneID" id="5410927"/>
<evidence type="ECO:0000313" key="4">
    <source>
        <dbReference type="Proteomes" id="UP000002408"/>
    </source>
</evidence>
<evidence type="ECO:0000259" key="2">
    <source>
        <dbReference type="Pfam" id="PF07790"/>
    </source>
</evidence>
<dbReference type="STRING" id="456442.Mboo_0981"/>
<keyword evidence="1" id="KW-0472">Membrane</keyword>
<dbReference type="InterPro" id="IPR012859">
    <property type="entry name" value="Pilin_N_archaeal"/>
</dbReference>
<dbReference type="KEGG" id="mbn:Mboo_0981"/>
<reference evidence="4" key="1">
    <citation type="journal article" date="2015" name="Microbiology">
        <title>Genome of Methanoregula boonei 6A8 reveals adaptations to oligotrophic peatland environments.</title>
        <authorList>
            <person name="Braeuer S."/>
            <person name="Cadillo-Quiroz H."/>
            <person name="Kyrpides N."/>
            <person name="Woyke T."/>
            <person name="Goodwin L."/>
            <person name="Detter C."/>
            <person name="Podell S."/>
            <person name="Yavitt J.B."/>
            <person name="Zinder S.H."/>
        </authorList>
    </citation>
    <scope>NUCLEOTIDE SEQUENCE [LARGE SCALE GENOMIC DNA]</scope>
    <source>
        <strain evidence="4">DSM 21154 / JCM 14090 / 6A8</strain>
    </source>
</reference>